<dbReference type="OrthoDB" id="5783963at2759"/>
<keyword evidence="3" id="KW-1185">Reference proteome</keyword>
<protein>
    <submittedName>
        <fullName evidence="2">Protein AATF</fullName>
    </submittedName>
</protein>
<dbReference type="AlphaFoldDB" id="A0A154PQT7"/>
<evidence type="ECO:0000313" key="2">
    <source>
        <dbReference type="EMBL" id="KZC14286.1"/>
    </source>
</evidence>
<dbReference type="EMBL" id="KQ435056">
    <property type="protein sequence ID" value="KZC14286.1"/>
    <property type="molecule type" value="Genomic_DNA"/>
</dbReference>
<accession>A0A154PQT7</accession>
<feature type="compositionally biased region" description="Basic and acidic residues" evidence="1">
    <location>
        <begin position="94"/>
        <end position="111"/>
    </location>
</feature>
<name>A0A154PQT7_DUFNO</name>
<gene>
    <name evidence="2" type="ORF">WN55_06819</name>
</gene>
<feature type="region of interest" description="Disordered" evidence="1">
    <location>
        <begin position="22"/>
        <end position="52"/>
    </location>
</feature>
<proteinExistence type="predicted"/>
<organism evidence="2 3">
    <name type="scientific">Dufourea novaeangliae</name>
    <name type="common">Sweat bee</name>
    <dbReference type="NCBI Taxonomy" id="178035"/>
    <lineage>
        <taxon>Eukaryota</taxon>
        <taxon>Metazoa</taxon>
        <taxon>Ecdysozoa</taxon>
        <taxon>Arthropoda</taxon>
        <taxon>Hexapoda</taxon>
        <taxon>Insecta</taxon>
        <taxon>Pterygota</taxon>
        <taxon>Neoptera</taxon>
        <taxon>Endopterygota</taxon>
        <taxon>Hymenoptera</taxon>
        <taxon>Apocrita</taxon>
        <taxon>Aculeata</taxon>
        <taxon>Apoidea</taxon>
        <taxon>Anthophila</taxon>
        <taxon>Halictidae</taxon>
        <taxon>Rophitinae</taxon>
        <taxon>Dufourea</taxon>
    </lineage>
</organism>
<reference evidence="2 3" key="1">
    <citation type="submission" date="2015-07" db="EMBL/GenBank/DDBJ databases">
        <title>The genome of Dufourea novaeangliae.</title>
        <authorList>
            <person name="Pan H."/>
            <person name="Kapheim K."/>
        </authorList>
    </citation>
    <scope>NUCLEOTIDE SEQUENCE [LARGE SCALE GENOMIC DNA]</scope>
    <source>
        <strain evidence="2">0120121106</strain>
        <tissue evidence="2">Whole body</tissue>
    </source>
</reference>
<evidence type="ECO:0000256" key="1">
    <source>
        <dbReference type="SAM" id="MobiDB-lite"/>
    </source>
</evidence>
<feature type="compositionally biased region" description="Acidic residues" evidence="1">
    <location>
        <begin position="117"/>
        <end position="134"/>
    </location>
</feature>
<dbReference type="Proteomes" id="UP000076502">
    <property type="component" value="Unassembled WGS sequence"/>
</dbReference>
<evidence type="ECO:0000313" key="3">
    <source>
        <dbReference type="Proteomes" id="UP000076502"/>
    </source>
</evidence>
<feature type="non-terminal residue" evidence="2">
    <location>
        <position position="134"/>
    </location>
</feature>
<feature type="compositionally biased region" description="Basic and acidic residues" evidence="1">
    <location>
        <begin position="32"/>
        <end position="44"/>
    </location>
</feature>
<sequence length="134" mass="15410">MALQRRKKSLADKISCLVTAAPTNFDSDADSEDTKAKVVDRYDESDNSDSSFRISTIRRENVVHLDQLDERYKGKKVSRKDIYFDDDDSLNTSESEKEEEKMSNEAEKEGSNNDINNENEDYNEDSDYSEDNDS</sequence>
<feature type="region of interest" description="Disordered" evidence="1">
    <location>
        <begin position="83"/>
        <end position="134"/>
    </location>
</feature>
<dbReference type="STRING" id="178035.A0A154PQT7"/>